<proteinExistence type="predicted"/>
<dbReference type="PANTHER" id="PTHR35334:SF2">
    <property type="entry name" value="SERINE TRANSPORTER SDAC"/>
    <property type="match status" value="1"/>
</dbReference>
<evidence type="ECO:0000256" key="6">
    <source>
        <dbReference type="ARBA" id="ARBA00022989"/>
    </source>
</evidence>
<feature type="transmembrane region" description="Helical" evidence="8">
    <location>
        <begin position="45"/>
        <end position="66"/>
    </location>
</feature>
<evidence type="ECO:0000256" key="1">
    <source>
        <dbReference type="ARBA" id="ARBA00004429"/>
    </source>
</evidence>
<sequence length="98" mass="10852">MRAVAPGFAERTSPAAMRWGIYVFIFVTAVAAGIANPSILDLISVIGGIFITFLVYIVPMLLFRNAKAYRHYANLPETWFVFVLGLVIMAVAVWQMLA</sequence>
<comment type="subcellular location">
    <subcellularLocation>
        <location evidence="1">Cell inner membrane</location>
        <topology evidence="1">Multi-pass membrane protein</topology>
    </subcellularLocation>
</comment>
<evidence type="ECO:0000256" key="5">
    <source>
        <dbReference type="ARBA" id="ARBA00022692"/>
    </source>
</evidence>
<dbReference type="GO" id="GO:0003333">
    <property type="term" value="P:amino acid transmembrane transport"/>
    <property type="evidence" value="ECO:0007669"/>
    <property type="project" value="InterPro"/>
</dbReference>
<keyword evidence="5 8" id="KW-0812">Transmembrane</keyword>
<dbReference type="Proteomes" id="UP000581408">
    <property type="component" value="Unassembled WGS sequence"/>
</dbReference>
<dbReference type="RefSeq" id="WP_181195445.1">
    <property type="nucleotide sequence ID" value="NZ_JABFEE010000014.1"/>
</dbReference>
<dbReference type="PANTHER" id="PTHR35334">
    <property type="entry name" value="SERINE TRANSPORTER"/>
    <property type="match status" value="1"/>
</dbReference>
<feature type="transmembrane region" description="Helical" evidence="8">
    <location>
        <begin position="21"/>
        <end position="39"/>
    </location>
</feature>
<evidence type="ECO:0000256" key="4">
    <source>
        <dbReference type="ARBA" id="ARBA00022519"/>
    </source>
</evidence>
<evidence type="ECO:0000256" key="7">
    <source>
        <dbReference type="ARBA" id="ARBA00023136"/>
    </source>
</evidence>
<dbReference type="GO" id="GO:0005886">
    <property type="term" value="C:plasma membrane"/>
    <property type="evidence" value="ECO:0007669"/>
    <property type="project" value="UniProtKB-SubCell"/>
</dbReference>
<accession>A0A838CMB6</accession>
<evidence type="ECO:0000313" key="9">
    <source>
        <dbReference type="EMBL" id="MBA1836188.1"/>
    </source>
</evidence>
<evidence type="ECO:0000256" key="2">
    <source>
        <dbReference type="ARBA" id="ARBA00022448"/>
    </source>
</evidence>
<name>A0A838CMB6_9CORY</name>
<protein>
    <recommendedName>
        <fullName evidence="11">Amino acid permease</fullName>
    </recommendedName>
</protein>
<evidence type="ECO:0000313" key="10">
    <source>
        <dbReference type="Proteomes" id="UP000581408"/>
    </source>
</evidence>
<organism evidence="9 10">
    <name type="scientific">Corynebacterium wankanglinii</name>
    <dbReference type="NCBI Taxonomy" id="2735136"/>
    <lineage>
        <taxon>Bacteria</taxon>
        <taxon>Bacillati</taxon>
        <taxon>Actinomycetota</taxon>
        <taxon>Actinomycetes</taxon>
        <taxon>Mycobacteriales</taxon>
        <taxon>Corynebacteriaceae</taxon>
        <taxon>Corynebacterium</taxon>
    </lineage>
</organism>
<dbReference type="EMBL" id="JABFEE010000014">
    <property type="protein sequence ID" value="MBA1836188.1"/>
    <property type="molecule type" value="Genomic_DNA"/>
</dbReference>
<comment type="caution">
    <text evidence="9">The sequence shown here is derived from an EMBL/GenBank/DDBJ whole genome shotgun (WGS) entry which is preliminary data.</text>
</comment>
<feature type="transmembrane region" description="Helical" evidence="8">
    <location>
        <begin position="78"/>
        <end position="97"/>
    </location>
</feature>
<dbReference type="InterPro" id="IPR018227">
    <property type="entry name" value="Amino_acid_transport_2"/>
</dbReference>
<reference evidence="9 10" key="1">
    <citation type="submission" date="2020-05" db="EMBL/GenBank/DDBJ databases">
        <title>Descriptions of Corynebacterium xxxx sp. nov., Corynebacterium yyyy sp. nov. and Corynebacterium zzzz sp. nov.</title>
        <authorList>
            <person name="Zhang G."/>
        </authorList>
    </citation>
    <scope>NUCLEOTIDE SEQUENCE [LARGE SCALE GENOMIC DNA]</scope>
    <source>
        <strain evidence="10">zg-915</strain>
    </source>
</reference>
<evidence type="ECO:0000256" key="3">
    <source>
        <dbReference type="ARBA" id="ARBA00022475"/>
    </source>
</evidence>
<dbReference type="AlphaFoldDB" id="A0A838CMB6"/>
<keyword evidence="7 8" id="KW-0472">Membrane</keyword>
<keyword evidence="4" id="KW-0997">Cell inner membrane</keyword>
<evidence type="ECO:0008006" key="11">
    <source>
        <dbReference type="Google" id="ProtNLM"/>
    </source>
</evidence>
<gene>
    <name evidence="9" type="ORF">HMC16_10770</name>
</gene>
<evidence type="ECO:0000256" key="8">
    <source>
        <dbReference type="SAM" id="Phobius"/>
    </source>
</evidence>
<keyword evidence="2" id="KW-0813">Transport</keyword>
<keyword evidence="3" id="KW-1003">Cell membrane</keyword>
<keyword evidence="6 8" id="KW-1133">Transmembrane helix</keyword>